<feature type="domain" description="FAD/NAD(P)-binding" evidence="5">
    <location>
        <begin position="373"/>
        <end position="459"/>
    </location>
</feature>
<keyword evidence="2 7" id="KW-0560">Oxidoreductase</keyword>
<keyword evidence="3" id="KW-0314">Glutamate biosynthesis</keyword>
<proteinExistence type="predicted"/>
<dbReference type="InterPro" id="IPR006005">
    <property type="entry name" value="Glut_synth_ssu1"/>
</dbReference>
<protein>
    <submittedName>
        <fullName evidence="7">Glutamate synthase</fullName>
        <ecNumber evidence="7">1.4.1.13</ecNumber>
    </submittedName>
</protein>
<evidence type="ECO:0000256" key="1">
    <source>
        <dbReference type="ARBA" id="ARBA00022605"/>
    </source>
</evidence>
<dbReference type="InterPro" id="IPR036188">
    <property type="entry name" value="FAD/NAD-bd_sf"/>
</dbReference>
<dbReference type="EC" id="1.4.1.13" evidence="7"/>
<dbReference type="PRINTS" id="PR00419">
    <property type="entry name" value="ADXRDTASE"/>
</dbReference>
<evidence type="ECO:0000313" key="8">
    <source>
        <dbReference type="Proteomes" id="UP000028547"/>
    </source>
</evidence>
<dbReference type="Pfam" id="PF14691">
    <property type="entry name" value="Fer4_20"/>
    <property type="match status" value="1"/>
</dbReference>
<feature type="domain" description="Dihydroprymidine dehydrogenase" evidence="6">
    <location>
        <begin position="26"/>
        <end position="131"/>
    </location>
</feature>
<dbReference type="InterPro" id="IPR009051">
    <property type="entry name" value="Helical_ferredxn"/>
</dbReference>
<reference evidence="7 8" key="1">
    <citation type="submission" date="2014-07" db="EMBL/GenBank/DDBJ databases">
        <title>Draft Genome Sequence of Gephyronic Acid Producer, Cystobacter violaceus Strain Cb vi76.</title>
        <authorList>
            <person name="Stevens D.C."/>
            <person name="Young J."/>
            <person name="Carmichael R."/>
            <person name="Tan J."/>
            <person name="Taylor R.E."/>
        </authorList>
    </citation>
    <scope>NUCLEOTIDE SEQUENCE [LARGE SCALE GENOMIC DNA]</scope>
    <source>
        <strain evidence="7 8">Cb vi76</strain>
    </source>
</reference>
<evidence type="ECO:0000256" key="3">
    <source>
        <dbReference type="ARBA" id="ARBA00023164"/>
    </source>
</evidence>
<evidence type="ECO:0000313" key="7">
    <source>
        <dbReference type="EMBL" id="KFA88898.1"/>
    </source>
</evidence>
<dbReference type="NCBIfam" id="TIGR01317">
    <property type="entry name" value="GOGAT_sm_gam"/>
    <property type="match status" value="1"/>
</dbReference>
<dbReference type="PANTHER" id="PTHR43100">
    <property type="entry name" value="GLUTAMATE SYNTHASE [NADPH] SMALL CHAIN"/>
    <property type="match status" value="1"/>
</dbReference>
<sequence length="487" mass="52459">MGKTTGFMEWQRVHAPKREKSERVGDSREFVLPLSAEEAKRQAGRCMDCGVPFCQQGCPLGNPIPDFNDAVYRGKWKEAFLALSATNNFPEFTGRLCPAPCEAACVLGINQDAVTIEQMEKEIIERAFSEGWVRARPPASRTGKRVAVVGSGPAGLAAAAQLNQAGHSVTVFERDDRLGGLLRYGIPDFKLEKSVLDRRLKLLEAEGVEFRCGVDVGREPGYAALREQYDAVVLAMGARKARELEVPGRELSGVVQAMDYLEHQNRVVSGLATLEPRLNAAGRRVLILGGGDTGSDCLGTALRQGAASVTQVELMPAPPKVRAEGNPWPRWPLIFRTSSSQEEGGAREFGLMTKQLVGENGQLRALHAVRVEVQREANGAPRLVEVPGSETVYEVDLLVLAMGFTGPDTGLLAEQLGTKLTPRGNVQVDSHFATSVDGVFCAGDASRGASLIVWALADGRETAKAVDTYLTREASALPTKGKDCAFG</sequence>
<dbReference type="GO" id="GO:0051536">
    <property type="term" value="F:iron-sulfur cluster binding"/>
    <property type="evidence" value="ECO:0007669"/>
    <property type="project" value="InterPro"/>
</dbReference>
<dbReference type="GO" id="GO:0016639">
    <property type="term" value="F:oxidoreductase activity, acting on the CH-NH2 group of donors, NAD or NADP as acceptor"/>
    <property type="evidence" value="ECO:0007669"/>
    <property type="project" value="InterPro"/>
</dbReference>
<gene>
    <name evidence="7" type="primary">gltD</name>
    <name evidence="7" type="ORF">Q664_38185</name>
</gene>
<accession>A0A084SKB3</accession>
<dbReference type="AlphaFoldDB" id="A0A084SKB3"/>
<dbReference type="InterPro" id="IPR051394">
    <property type="entry name" value="Glutamate_Synthase"/>
</dbReference>
<dbReference type="SUPFAM" id="SSF46548">
    <property type="entry name" value="alpha-helical ferredoxin"/>
    <property type="match status" value="1"/>
</dbReference>
<dbReference type="InterPro" id="IPR028261">
    <property type="entry name" value="DPD_II"/>
</dbReference>
<dbReference type="RefSeq" id="WP_043407082.1">
    <property type="nucleotide sequence ID" value="NZ_JPMI01000273.1"/>
</dbReference>
<dbReference type="PANTHER" id="PTHR43100:SF1">
    <property type="entry name" value="GLUTAMATE SYNTHASE [NADPH] SMALL CHAIN"/>
    <property type="match status" value="1"/>
</dbReference>
<evidence type="ECO:0000259" key="6">
    <source>
        <dbReference type="Pfam" id="PF14691"/>
    </source>
</evidence>
<dbReference type="Proteomes" id="UP000028547">
    <property type="component" value="Unassembled WGS sequence"/>
</dbReference>
<feature type="domain" description="FAD/NAD(P)-binding" evidence="5">
    <location>
        <begin position="145"/>
        <end position="318"/>
    </location>
</feature>
<dbReference type="Pfam" id="PF07992">
    <property type="entry name" value="Pyr_redox_2"/>
    <property type="match status" value="2"/>
</dbReference>
<comment type="caution">
    <text evidence="7">The sequence shown here is derived from an EMBL/GenBank/DDBJ whole genome shotgun (WGS) entry which is preliminary data.</text>
</comment>
<dbReference type="EMBL" id="JPMI01000273">
    <property type="protein sequence ID" value="KFA88898.1"/>
    <property type="molecule type" value="Genomic_DNA"/>
</dbReference>
<evidence type="ECO:0000256" key="2">
    <source>
        <dbReference type="ARBA" id="ARBA00023002"/>
    </source>
</evidence>
<keyword evidence="1" id="KW-0028">Amino-acid biosynthesis</keyword>
<organism evidence="7 8">
    <name type="scientific">Archangium violaceum Cb vi76</name>
    <dbReference type="NCBI Taxonomy" id="1406225"/>
    <lineage>
        <taxon>Bacteria</taxon>
        <taxon>Pseudomonadati</taxon>
        <taxon>Myxococcota</taxon>
        <taxon>Myxococcia</taxon>
        <taxon>Myxococcales</taxon>
        <taxon>Cystobacterineae</taxon>
        <taxon>Archangiaceae</taxon>
        <taxon>Archangium</taxon>
    </lineage>
</organism>
<dbReference type="GO" id="GO:0006537">
    <property type="term" value="P:glutamate biosynthetic process"/>
    <property type="evidence" value="ECO:0007669"/>
    <property type="project" value="UniProtKB-KW"/>
</dbReference>
<dbReference type="SUPFAM" id="SSF51971">
    <property type="entry name" value="Nucleotide-binding domain"/>
    <property type="match status" value="2"/>
</dbReference>
<dbReference type="Gene3D" id="1.10.1060.10">
    <property type="entry name" value="Alpha-helical ferredoxin"/>
    <property type="match status" value="1"/>
</dbReference>
<dbReference type="InterPro" id="IPR023753">
    <property type="entry name" value="FAD/NAD-binding_dom"/>
</dbReference>
<dbReference type="GO" id="GO:0004355">
    <property type="term" value="F:glutamate synthase (NADPH) activity"/>
    <property type="evidence" value="ECO:0007669"/>
    <property type="project" value="UniProtKB-EC"/>
</dbReference>
<dbReference type="Gene3D" id="3.50.50.60">
    <property type="entry name" value="FAD/NAD(P)-binding domain"/>
    <property type="match status" value="2"/>
</dbReference>
<comment type="pathway">
    <text evidence="4">Amino-acid biosynthesis.</text>
</comment>
<evidence type="ECO:0000256" key="4">
    <source>
        <dbReference type="ARBA" id="ARBA00029440"/>
    </source>
</evidence>
<name>A0A084SKB3_9BACT</name>
<evidence type="ECO:0000259" key="5">
    <source>
        <dbReference type="Pfam" id="PF07992"/>
    </source>
</evidence>